<dbReference type="Gene3D" id="3.40.50.300">
    <property type="entry name" value="P-loop containing nucleotide triphosphate hydrolases"/>
    <property type="match status" value="1"/>
</dbReference>
<proteinExistence type="predicted"/>
<dbReference type="OrthoDB" id="2157156at2759"/>
<organism evidence="3 4">
    <name type="scientific">Galerina marginata (strain CBS 339.88)</name>
    <dbReference type="NCBI Taxonomy" id="685588"/>
    <lineage>
        <taxon>Eukaryota</taxon>
        <taxon>Fungi</taxon>
        <taxon>Dikarya</taxon>
        <taxon>Basidiomycota</taxon>
        <taxon>Agaricomycotina</taxon>
        <taxon>Agaricomycetes</taxon>
        <taxon>Agaricomycetidae</taxon>
        <taxon>Agaricales</taxon>
        <taxon>Agaricineae</taxon>
        <taxon>Strophariaceae</taxon>
        <taxon>Galerina</taxon>
    </lineage>
</organism>
<sequence length="739" mass="83156">MTLNTTQHLNISSTSSVFSGPTIVTGGRITQQVYGSTTKGGFERLVETSSPAAFHNSEQRLDPPKCHPDTRIAVLNRITDWVLGTDAGPRDRRAFMMWLYGSAGVGKSAIAQTIAERFDADGSLLASFFFSRSDPTRSHARPLFATIAYQIALNIPEAKVSIVAAIEYDPLIFSKSYETQFTRLIIEPLQSVTRLNNSISRRTYVIVIDGLDECTDKDARSNILRLLMNTHQKHSLPIVLLFLISSRPELDIKTIIDSHGLETRPSRLGLDGDYMPNNDIRIFLQDKFQEIKIHHPHRAFIPAEWPSDGVINKLVRTSSGQFIYAATVVKYLSSATRKPTTSLDVILGLHPARSGAPFAALDELYTFIFSTVDDLDLVLRVLGLIILCKSHFTFRLEEILGLEVGDIETQFGALGSIVSLDNWDVDMKVVKILHASLEDFLLDDVRSKKLYLNPPLKHAEYAHLYFGRIISETRGRRFEGASSSLIYNLERALLTNELQEDIRQFSLGKVYSVIRSVGQEDYFFNFVPPFLSGIKALQGKGETDLHDLQQGHFDKFLRRSLGSYYANPELTFIVTILPFIESLGRDFPVDPLCLTRSVSDGAFGIDSMTLRILGPIPFHSPASRPYYRYLAIFLRDSTRSGPYALTEGRFAKAASYLYKRTCQRKGFLQHEAYLDMLGPLLDCAGKSPWLLNEITNLYANFKSSMQLEASKQDNTKPRSKKIKLAEDAVENYLKKMSER</sequence>
<dbReference type="PROSITE" id="PS50837">
    <property type="entry name" value="NACHT"/>
    <property type="match status" value="1"/>
</dbReference>
<dbReference type="InterPro" id="IPR027417">
    <property type="entry name" value="P-loop_NTPase"/>
</dbReference>
<evidence type="ECO:0000313" key="4">
    <source>
        <dbReference type="Proteomes" id="UP000027222"/>
    </source>
</evidence>
<dbReference type="Pfam" id="PF24883">
    <property type="entry name" value="NPHP3_N"/>
    <property type="match status" value="1"/>
</dbReference>
<evidence type="ECO:0000259" key="2">
    <source>
        <dbReference type="PROSITE" id="PS50837"/>
    </source>
</evidence>
<dbReference type="SUPFAM" id="SSF52540">
    <property type="entry name" value="P-loop containing nucleoside triphosphate hydrolases"/>
    <property type="match status" value="1"/>
</dbReference>
<reference evidence="4" key="1">
    <citation type="journal article" date="2014" name="Proc. Natl. Acad. Sci. U.S.A.">
        <title>Extensive sampling of basidiomycete genomes demonstrates inadequacy of the white-rot/brown-rot paradigm for wood decay fungi.</title>
        <authorList>
            <person name="Riley R."/>
            <person name="Salamov A.A."/>
            <person name="Brown D.W."/>
            <person name="Nagy L.G."/>
            <person name="Floudas D."/>
            <person name="Held B.W."/>
            <person name="Levasseur A."/>
            <person name="Lombard V."/>
            <person name="Morin E."/>
            <person name="Otillar R."/>
            <person name="Lindquist E.A."/>
            <person name="Sun H."/>
            <person name="LaButti K.M."/>
            <person name="Schmutz J."/>
            <person name="Jabbour D."/>
            <person name="Luo H."/>
            <person name="Baker S.E."/>
            <person name="Pisabarro A.G."/>
            <person name="Walton J.D."/>
            <person name="Blanchette R.A."/>
            <person name="Henrissat B."/>
            <person name="Martin F."/>
            <person name="Cullen D."/>
            <person name="Hibbett D.S."/>
            <person name="Grigoriev I.V."/>
        </authorList>
    </citation>
    <scope>NUCLEOTIDE SEQUENCE [LARGE SCALE GENOMIC DNA]</scope>
    <source>
        <strain evidence="4">CBS 339.88</strain>
    </source>
</reference>
<dbReference type="InterPro" id="IPR056884">
    <property type="entry name" value="NPHP3-like_N"/>
</dbReference>
<dbReference type="Proteomes" id="UP000027222">
    <property type="component" value="Unassembled WGS sequence"/>
</dbReference>
<dbReference type="PANTHER" id="PTHR10039:SF14">
    <property type="entry name" value="NACHT DOMAIN-CONTAINING PROTEIN"/>
    <property type="match status" value="1"/>
</dbReference>
<gene>
    <name evidence="3" type="ORF">GALMADRAFT_147135</name>
</gene>
<dbReference type="InterPro" id="IPR007111">
    <property type="entry name" value="NACHT_NTPase"/>
</dbReference>
<keyword evidence="4" id="KW-1185">Reference proteome</keyword>
<dbReference type="HOGENOM" id="CLU_000288_6_10_1"/>
<accession>A0A067SKN1</accession>
<keyword evidence="1" id="KW-0677">Repeat</keyword>
<evidence type="ECO:0000256" key="1">
    <source>
        <dbReference type="ARBA" id="ARBA00022737"/>
    </source>
</evidence>
<dbReference type="AlphaFoldDB" id="A0A067SKN1"/>
<protein>
    <recommendedName>
        <fullName evidence="2">NACHT domain-containing protein</fullName>
    </recommendedName>
</protein>
<evidence type="ECO:0000313" key="3">
    <source>
        <dbReference type="EMBL" id="KDR67333.1"/>
    </source>
</evidence>
<dbReference type="PANTHER" id="PTHR10039">
    <property type="entry name" value="AMELOGENIN"/>
    <property type="match status" value="1"/>
</dbReference>
<name>A0A067SKN1_GALM3</name>
<dbReference type="EMBL" id="KL142415">
    <property type="protein sequence ID" value="KDR67333.1"/>
    <property type="molecule type" value="Genomic_DNA"/>
</dbReference>
<dbReference type="STRING" id="685588.A0A067SKN1"/>
<feature type="domain" description="NACHT" evidence="2">
    <location>
        <begin position="95"/>
        <end position="248"/>
    </location>
</feature>